<dbReference type="PANTHER" id="PTHR30572:SF4">
    <property type="entry name" value="ABC TRANSPORTER PERMEASE YTRF"/>
    <property type="match status" value="1"/>
</dbReference>
<keyword evidence="4 7" id="KW-1133">Transmembrane helix</keyword>
<feature type="transmembrane region" description="Helical" evidence="7">
    <location>
        <begin position="865"/>
        <end position="886"/>
    </location>
</feature>
<evidence type="ECO:0000256" key="4">
    <source>
        <dbReference type="ARBA" id="ARBA00022989"/>
    </source>
</evidence>
<dbReference type="Proteomes" id="UP001201161">
    <property type="component" value="Unassembled WGS sequence"/>
</dbReference>
<keyword evidence="10" id="KW-1185">Reference proteome</keyword>
<evidence type="ECO:0000313" key="10">
    <source>
        <dbReference type="Proteomes" id="UP001201161"/>
    </source>
</evidence>
<dbReference type="PANTHER" id="PTHR30572">
    <property type="entry name" value="MEMBRANE COMPONENT OF TRANSPORTER-RELATED"/>
    <property type="match status" value="1"/>
</dbReference>
<evidence type="ECO:0000256" key="5">
    <source>
        <dbReference type="ARBA" id="ARBA00023136"/>
    </source>
</evidence>
<comment type="subcellular location">
    <subcellularLocation>
        <location evidence="1">Cell membrane</location>
        <topology evidence="1">Multi-pass membrane protein</topology>
    </subcellularLocation>
</comment>
<name>A0ABS9HFQ7_9ACTN</name>
<reference evidence="9 10" key="1">
    <citation type="submission" date="2022-01" db="EMBL/GenBank/DDBJ databases">
        <title>Nocardioides sp. nov., an actinomycete isolated from mining soil.</title>
        <authorList>
            <person name="Liu L."/>
        </authorList>
    </citation>
    <scope>NUCLEOTIDE SEQUENCE [LARGE SCALE GENOMIC DNA]</scope>
    <source>
        <strain evidence="9 10">KLBMP 9356</strain>
    </source>
</reference>
<dbReference type="RefSeq" id="WP_236403895.1">
    <property type="nucleotide sequence ID" value="NZ_JAKJHZ010000010.1"/>
</dbReference>
<dbReference type="EMBL" id="JAKJHZ010000010">
    <property type="protein sequence ID" value="MCF6379274.1"/>
    <property type="molecule type" value="Genomic_DNA"/>
</dbReference>
<dbReference type="InterPro" id="IPR050250">
    <property type="entry name" value="Macrolide_Exporter_MacB"/>
</dbReference>
<evidence type="ECO:0000256" key="1">
    <source>
        <dbReference type="ARBA" id="ARBA00004651"/>
    </source>
</evidence>
<feature type="transmembrane region" description="Helical" evidence="7">
    <location>
        <begin position="391"/>
        <end position="414"/>
    </location>
</feature>
<evidence type="ECO:0000313" key="9">
    <source>
        <dbReference type="EMBL" id="MCF6379274.1"/>
    </source>
</evidence>
<evidence type="ECO:0000256" key="7">
    <source>
        <dbReference type="SAM" id="Phobius"/>
    </source>
</evidence>
<keyword evidence="2" id="KW-1003">Cell membrane</keyword>
<comment type="caution">
    <text evidence="9">The sequence shown here is derived from an EMBL/GenBank/DDBJ whole genome shotgun (WGS) entry which is preliminary data.</text>
</comment>
<dbReference type="InterPro" id="IPR003838">
    <property type="entry name" value="ABC3_permease_C"/>
</dbReference>
<feature type="transmembrane region" description="Helical" evidence="7">
    <location>
        <begin position="823"/>
        <end position="845"/>
    </location>
</feature>
<feature type="transmembrane region" description="Helical" evidence="7">
    <location>
        <begin position="534"/>
        <end position="555"/>
    </location>
</feature>
<feature type="domain" description="ABC3 transporter permease C-terminal" evidence="8">
    <location>
        <begin position="775"/>
        <end position="893"/>
    </location>
</feature>
<evidence type="ECO:0000256" key="3">
    <source>
        <dbReference type="ARBA" id="ARBA00022692"/>
    </source>
</evidence>
<feature type="transmembrane region" description="Helical" evidence="7">
    <location>
        <begin position="362"/>
        <end position="385"/>
    </location>
</feature>
<keyword evidence="5 7" id="KW-0472">Membrane</keyword>
<feature type="transmembrane region" description="Helical" evidence="7">
    <location>
        <begin position="321"/>
        <end position="342"/>
    </location>
</feature>
<evidence type="ECO:0000256" key="6">
    <source>
        <dbReference type="ARBA" id="ARBA00038076"/>
    </source>
</evidence>
<feature type="transmembrane region" description="Helical" evidence="7">
    <location>
        <begin position="486"/>
        <end position="505"/>
    </location>
</feature>
<dbReference type="Pfam" id="PF02687">
    <property type="entry name" value="FtsX"/>
    <property type="match status" value="1"/>
</dbReference>
<protein>
    <recommendedName>
        <fullName evidence="8">ABC3 transporter permease C-terminal domain-containing protein</fullName>
    </recommendedName>
</protein>
<feature type="transmembrane region" description="Helical" evidence="7">
    <location>
        <begin position="767"/>
        <end position="792"/>
    </location>
</feature>
<sequence length="902" mass="92038">MTPSVPRPHLPTVVGRWRSDAAVLLLTALVVALAVGVTAAVDPVTEHAADRAIAATVRDAGRQADVVATLPEWYDDPRGKELDPSTATQVRQDADLARQVLPPDLAAVVRPGVVSVTTPPLQLLDAGPGRMLQLAFVETDGRPPAVTYVDGAAPGAVRPADAGSVEVAVDRSVAEALAIGVGDRLPAEDEQGRTAELRVSGVFTADAPADDAWQVSDRLLHPVQGVADGLAYTTGAALVSAGALPDLRLSLPADDLDRRLVLTPEPSRARWRATRSLERSIVSLQSSSGVSATDLSWDSRFGAVLQRGREEVAAARGQAQVLVVGLLGATMLVLVLAAQLLVRRRRDELATLRQRGASLGGVALELLVEGLAVTVLGGVVGWGVVRLAAGSAGWTSAVPVLLVAALAVPLLGAVSADSHGGGRRVPANRGARRTAERARRLRRLAAEAAVVAAAVLTTSALLQRGVTGVGVAEDAAWGDATAASAPTWWALAGALLLVHLLPHPVRWAMRGTRRSPGGVGFLVAARVAETGVRALPVLVLVVAVAGTTVAGSLVATAREGQAAGALTAVGGDGRIDAEPQADLSDVAAEAEDEPGVVAAVAGRVEDGVRISSGGAVEVVRLVVVDAADYADLLAAGDLPDASRLALLGAAGGDSGGDPGGDPVPALLRSGGSPLADRPTVRWEDVPVVLDVVGTAPDVDASTDPVLVVDASAFADAGAVALPNTLWLSGPGTDQVIDAVASRVTGVDAVVRRSEVVEARRAAPLTSALLALAVASSALLVLLGVLGIVLSVAAEAPERSRSLGRLRALGMADRDLRRVLLGELVAPVAGIALVGWSIGVACSYAVLGALSLDLLTGEAVAPRTVVPWWTVLAVPVVVAAALGHAVLEARRVRRRDLSRLVRA</sequence>
<evidence type="ECO:0000256" key="2">
    <source>
        <dbReference type="ARBA" id="ARBA00022475"/>
    </source>
</evidence>
<comment type="similarity">
    <text evidence="6">Belongs to the ABC-4 integral membrane protein family.</text>
</comment>
<proteinExistence type="inferred from homology"/>
<feature type="transmembrane region" description="Helical" evidence="7">
    <location>
        <begin position="444"/>
        <end position="466"/>
    </location>
</feature>
<keyword evidence="3 7" id="KW-0812">Transmembrane</keyword>
<gene>
    <name evidence="9" type="ORF">L2K70_16810</name>
</gene>
<accession>A0ABS9HFQ7</accession>
<evidence type="ECO:0000259" key="8">
    <source>
        <dbReference type="Pfam" id="PF02687"/>
    </source>
</evidence>
<organism evidence="9 10">
    <name type="scientific">Nocardioides potassii</name>
    <dbReference type="NCBI Taxonomy" id="2911371"/>
    <lineage>
        <taxon>Bacteria</taxon>
        <taxon>Bacillati</taxon>
        <taxon>Actinomycetota</taxon>
        <taxon>Actinomycetes</taxon>
        <taxon>Propionibacteriales</taxon>
        <taxon>Nocardioidaceae</taxon>
        <taxon>Nocardioides</taxon>
    </lineage>
</organism>